<dbReference type="InterPro" id="IPR050804">
    <property type="entry name" value="MCC"/>
</dbReference>
<feature type="domain" description="MATH" evidence="3">
    <location>
        <begin position="1"/>
        <end position="126"/>
    </location>
</feature>
<dbReference type="SUPFAM" id="SSF49599">
    <property type="entry name" value="TRAF domain-like"/>
    <property type="match status" value="1"/>
</dbReference>
<dbReference type="Proteomes" id="UP001152523">
    <property type="component" value="Unassembled WGS sequence"/>
</dbReference>
<dbReference type="Pfam" id="PF22486">
    <property type="entry name" value="MATH_2"/>
    <property type="match status" value="1"/>
</dbReference>
<reference evidence="5" key="1">
    <citation type="submission" date="2022-07" db="EMBL/GenBank/DDBJ databases">
        <authorList>
            <person name="Macas J."/>
            <person name="Novak P."/>
            <person name="Neumann P."/>
        </authorList>
    </citation>
    <scope>NUCLEOTIDE SEQUENCE</scope>
</reference>
<protein>
    <recommendedName>
        <fullName evidence="3">MATH domain-containing protein</fullName>
    </recommendedName>
</protein>
<dbReference type="PANTHER" id="PTHR46236">
    <property type="entry name" value="TRAF-LIKE SUPERFAMILY PROTEIN"/>
    <property type="match status" value="1"/>
</dbReference>
<gene>
    <name evidence="4" type="ORF">CEPIT_LOCUS13776</name>
    <name evidence="5" type="ORF">CEPIT_LOCUS25678</name>
</gene>
<sequence length="353" mass="40504">MSKFTWRIENFSQLDAKKLYSVTFIINEYQWKLILYPKGNNTDNHLSLYLGLADYSRLPNDLNVPTKFSIALLNQIDKNKSLKKESQHRFNTQQSYWGFTKYMRLNQLNDEGGYLVNDTCLIQAELSVVNDKDFGSVDSVYVKAESLLDSLPKKPSNSVSNPSHGMPSFKGHSIFAKEVLDKLISCPMDDLADPKNEASMMEALSVLNDNLSLFSDIQAKEIMNLKATFPQAMQEWRDSIQVKGTGDHTWSTFEKTKSLLEDLMKTDQNIRTKLEGLKQNEKELKAELEVLKSNCRQLKVEREETSKQTKIVLSLAKEQASKVEEEEAEVDYANKKLEQRLKSTWASMRQLFA</sequence>
<dbReference type="PANTHER" id="PTHR46236:SF35">
    <property type="entry name" value="MATH DOMAIN-CONTAINING PROTEIN"/>
    <property type="match status" value="1"/>
</dbReference>
<evidence type="ECO:0000256" key="1">
    <source>
        <dbReference type="ARBA" id="ARBA00023054"/>
    </source>
</evidence>
<dbReference type="AlphaFoldDB" id="A0AAV0EN64"/>
<evidence type="ECO:0000256" key="2">
    <source>
        <dbReference type="SAM" id="Coils"/>
    </source>
</evidence>
<dbReference type="Gene3D" id="2.60.210.10">
    <property type="entry name" value="Apoptosis, Tumor Necrosis Factor Receptor Associated Protein 2, Chain A"/>
    <property type="match status" value="1"/>
</dbReference>
<comment type="caution">
    <text evidence="5">The sequence shown here is derived from an EMBL/GenBank/DDBJ whole genome shotgun (WGS) entry which is preliminary data.</text>
</comment>
<dbReference type="InterPro" id="IPR002083">
    <property type="entry name" value="MATH/TRAF_dom"/>
</dbReference>
<dbReference type="SMART" id="SM00061">
    <property type="entry name" value="MATH"/>
    <property type="match status" value="1"/>
</dbReference>
<keyword evidence="6" id="KW-1185">Reference proteome</keyword>
<evidence type="ECO:0000313" key="6">
    <source>
        <dbReference type="Proteomes" id="UP001152523"/>
    </source>
</evidence>
<proteinExistence type="predicted"/>
<name>A0AAV0EN64_9ASTE</name>
<dbReference type="InterPro" id="IPR008974">
    <property type="entry name" value="TRAF-like"/>
</dbReference>
<keyword evidence="1 2" id="KW-0175">Coiled coil</keyword>
<dbReference type="PROSITE" id="PS50144">
    <property type="entry name" value="MATH"/>
    <property type="match status" value="1"/>
</dbReference>
<organism evidence="5 6">
    <name type="scientific">Cuscuta epithymum</name>
    <dbReference type="NCBI Taxonomy" id="186058"/>
    <lineage>
        <taxon>Eukaryota</taxon>
        <taxon>Viridiplantae</taxon>
        <taxon>Streptophyta</taxon>
        <taxon>Embryophyta</taxon>
        <taxon>Tracheophyta</taxon>
        <taxon>Spermatophyta</taxon>
        <taxon>Magnoliopsida</taxon>
        <taxon>eudicotyledons</taxon>
        <taxon>Gunneridae</taxon>
        <taxon>Pentapetalae</taxon>
        <taxon>asterids</taxon>
        <taxon>lamiids</taxon>
        <taxon>Solanales</taxon>
        <taxon>Convolvulaceae</taxon>
        <taxon>Cuscuteae</taxon>
        <taxon>Cuscuta</taxon>
        <taxon>Cuscuta subgen. Cuscuta</taxon>
    </lineage>
</organism>
<dbReference type="CDD" id="cd00121">
    <property type="entry name" value="MATH"/>
    <property type="match status" value="1"/>
</dbReference>
<feature type="coiled-coil region" evidence="2">
    <location>
        <begin position="260"/>
        <end position="336"/>
    </location>
</feature>
<evidence type="ECO:0000259" key="3">
    <source>
        <dbReference type="PROSITE" id="PS50144"/>
    </source>
</evidence>
<evidence type="ECO:0000313" key="5">
    <source>
        <dbReference type="EMBL" id="CAH9124029.1"/>
    </source>
</evidence>
<evidence type="ECO:0000313" key="4">
    <source>
        <dbReference type="EMBL" id="CAH9096532.1"/>
    </source>
</evidence>
<dbReference type="EMBL" id="CAMAPF010000933">
    <property type="protein sequence ID" value="CAH9124029.1"/>
    <property type="molecule type" value="Genomic_DNA"/>
</dbReference>
<dbReference type="EMBL" id="CAMAPF010000087">
    <property type="protein sequence ID" value="CAH9096532.1"/>
    <property type="molecule type" value="Genomic_DNA"/>
</dbReference>
<accession>A0AAV0EN64</accession>